<dbReference type="RefSeq" id="WP_040373337.1">
    <property type="nucleotide sequence ID" value="NZ_CP068053.1"/>
</dbReference>
<name>A0A974NP61_PERPY</name>
<keyword evidence="1" id="KW-0808">Transferase</keyword>
<dbReference type="AlphaFoldDB" id="A0A974NP61"/>
<dbReference type="GO" id="GO:0016740">
    <property type="term" value="F:transferase activity"/>
    <property type="evidence" value="ECO:0007669"/>
    <property type="project" value="UniProtKB-KW"/>
</dbReference>
<proteinExistence type="predicted"/>
<evidence type="ECO:0000313" key="1">
    <source>
        <dbReference type="EMBL" id="QQT01442.1"/>
    </source>
</evidence>
<dbReference type="PANTHER" id="PTHR48228">
    <property type="entry name" value="SUCCINYL-COA--D-CITRAMALATE COA-TRANSFERASE"/>
    <property type="match status" value="1"/>
</dbReference>
<evidence type="ECO:0000313" key="2">
    <source>
        <dbReference type="Proteomes" id="UP000595254"/>
    </source>
</evidence>
<dbReference type="InterPro" id="IPR003673">
    <property type="entry name" value="CoA-Trfase_fam_III"/>
</dbReference>
<organism evidence="1 2">
    <name type="scientific">Peribacillus psychrosaccharolyticus</name>
    <name type="common">Bacillus psychrosaccharolyticus</name>
    <dbReference type="NCBI Taxonomy" id="1407"/>
    <lineage>
        <taxon>Bacteria</taxon>
        <taxon>Bacillati</taxon>
        <taxon>Bacillota</taxon>
        <taxon>Bacilli</taxon>
        <taxon>Bacillales</taxon>
        <taxon>Bacillaceae</taxon>
        <taxon>Peribacillus</taxon>
    </lineage>
</organism>
<protein>
    <submittedName>
        <fullName evidence="1">CoA transferase</fullName>
    </submittedName>
</protein>
<dbReference type="PANTHER" id="PTHR48228:SF5">
    <property type="entry name" value="ALPHA-METHYLACYL-COA RACEMASE"/>
    <property type="match status" value="1"/>
</dbReference>
<dbReference type="Proteomes" id="UP000595254">
    <property type="component" value="Chromosome"/>
</dbReference>
<gene>
    <name evidence="1" type="ORF">I6J18_06130</name>
</gene>
<keyword evidence="2" id="KW-1185">Reference proteome</keyword>
<dbReference type="Gene3D" id="3.30.1540.10">
    <property type="entry name" value="formyl-coa transferase, domain 3"/>
    <property type="match status" value="1"/>
</dbReference>
<accession>A0A974NP61</accession>
<dbReference type="InterPro" id="IPR044855">
    <property type="entry name" value="CoA-Trfase_III_dom3_sf"/>
</dbReference>
<reference evidence="1 2" key="1">
    <citation type="submission" date="2021-01" db="EMBL/GenBank/DDBJ databases">
        <title>FDA dAtabase for Regulatory Grade micrObial Sequences (FDA-ARGOS): Supporting development and validation of Infectious Disease Dx tests.</title>
        <authorList>
            <person name="Nelson B."/>
            <person name="Plummer A."/>
            <person name="Tallon L."/>
            <person name="Sadzewicz L."/>
            <person name="Zhao X."/>
            <person name="Boylan J."/>
            <person name="Ott S."/>
            <person name="Bowen H."/>
            <person name="Vavikolanu K."/>
            <person name="Mehta A."/>
            <person name="Aluvathingal J."/>
            <person name="Nadendla S."/>
            <person name="Myers T."/>
            <person name="Yan Y."/>
            <person name="Sichtig H."/>
        </authorList>
    </citation>
    <scope>NUCLEOTIDE SEQUENCE [LARGE SCALE GENOMIC DNA]</scope>
    <source>
        <strain evidence="1 2">FDAARGOS_1161</strain>
    </source>
</reference>
<dbReference type="EMBL" id="CP068053">
    <property type="protein sequence ID" value="QQT01442.1"/>
    <property type="molecule type" value="Genomic_DNA"/>
</dbReference>
<dbReference type="Pfam" id="PF02515">
    <property type="entry name" value="CoA_transf_3"/>
    <property type="match status" value="1"/>
</dbReference>
<dbReference type="Gene3D" id="3.40.50.10540">
    <property type="entry name" value="Crotonobetainyl-coa:carnitine coa-transferase, domain 1"/>
    <property type="match status" value="1"/>
</dbReference>
<dbReference type="SUPFAM" id="SSF89796">
    <property type="entry name" value="CoA-transferase family III (CaiB/BaiF)"/>
    <property type="match status" value="1"/>
</dbReference>
<dbReference type="InterPro" id="IPR050509">
    <property type="entry name" value="CoA-transferase_III"/>
</dbReference>
<dbReference type="KEGG" id="ppsr:I6J18_06130"/>
<dbReference type="InterPro" id="IPR023606">
    <property type="entry name" value="CoA-Trfase_III_dom_1_sf"/>
</dbReference>
<sequence>MGALTGITVLDLSRLLPGPYCSLLLADYGAEVIKIEEPELGDYIRWGNPAIEGIGSRHLTINRNKKSVTLNLKKKEGQTIFKKMAEKADVILESFRPGVMERLGISYQEIAEINPGIVYCSLTGYGQTGPYRHLPGHDMNYIGYSGILGMIGEKGGKPVVPGVQISDIGGGALMALSGIMMALFHKERTGKGQYVDVSMMDGSVSWLYASASEYFASGEVPTRGNTRLSGKYACYDVYETSDGKYLSVGALEEKFWEKICQLVDKPDWIALQNGDEQIQVQLREEVSNLFKSRSQAEWLNLLQYEDTCVGPVYDLDEAFSDPQLLEREMLIEMNHPVAGTIKQLGFPIKFSTTPGELYAPSPKLGEHTDEILSRFQYSTESIEKFREDGVIGNV</sequence>